<feature type="binding site" evidence="13">
    <location>
        <position position="94"/>
    </location>
    <ligand>
        <name>Mg(2+)</name>
        <dbReference type="ChEBI" id="CHEBI:18420"/>
    </ligand>
</feature>
<evidence type="ECO:0000256" key="5">
    <source>
        <dbReference type="ARBA" id="ARBA00022705"/>
    </source>
</evidence>
<feature type="active site" evidence="13">
    <location>
        <position position="95"/>
    </location>
</feature>
<dbReference type="InterPro" id="IPR043128">
    <property type="entry name" value="Rev_trsase/Diguanyl_cyclase"/>
</dbReference>
<evidence type="ECO:0000256" key="4">
    <source>
        <dbReference type="ARBA" id="ARBA00022695"/>
    </source>
</evidence>
<dbReference type="InterPro" id="IPR017961">
    <property type="entry name" value="DNA_pol_Y-fam_little_finger"/>
</dbReference>
<keyword evidence="13" id="KW-0963">Cytoplasm</keyword>
<evidence type="ECO:0000256" key="7">
    <source>
        <dbReference type="ARBA" id="ARBA00022763"/>
    </source>
</evidence>
<evidence type="ECO:0000256" key="13">
    <source>
        <dbReference type="HAMAP-Rule" id="MF_01113"/>
    </source>
</evidence>
<evidence type="ECO:0000256" key="9">
    <source>
        <dbReference type="ARBA" id="ARBA00022932"/>
    </source>
</evidence>
<dbReference type="GO" id="GO:0003887">
    <property type="term" value="F:DNA-directed DNA polymerase activity"/>
    <property type="evidence" value="ECO:0007669"/>
    <property type="project" value="UniProtKB-UniRule"/>
</dbReference>
<keyword evidence="4 13" id="KW-0548">Nucleotidyltransferase</keyword>
<dbReference type="Pfam" id="PF11798">
    <property type="entry name" value="IMS_HHH"/>
    <property type="match status" value="1"/>
</dbReference>
<comment type="subcellular location">
    <subcellularLocation>
        <location evidence="13">Cytoplasm</location>
    </subcellularLocation>
</comment>
<evidence type="ECO:0000256" key="2">
    <source>
        <dbReference type="ARBA" id="ARBA00022457"/>
    </source>
</evidence>
<dbReference type="InterPro" id="IPR043502">
    <property type="entry name" value="DNA/RNA_pol_sf"/>
</dbReference>
<dbReference type="GO" id="GO:0006281">
    <property type="term" value="P:DNA repair"/>
    <property type="evidence" value="ECO:0007669"/>
    <property type="project" value="UniProtKB-UniRule"/>
</dbReference>
<dbReference type="GO" id="GO:0000287">
    <property type="term" value="F:magnesium ion binding"/>
    <property type="evidence" value="ECO:0007669"/>
    <property type="project" value="UniProtKB-UniRule"/>
</dbReference>
<comment type="caution">
    <text evidence="13">Lacks conserved residue(s) required for the propagation of feature annotation.</text>
</comment>
<evidence type="ECO:0000256" key="12">
    <source>
        <dbReference type="ARBA" id="ARBA00049244"/>
    </source>
</evidence>
<keyword evidence="5 13" id="KW-0235">DNA replication</keyword>
<dbReference type="CDD" id="cd03586">
    <property type="entry name" value="PolY_Pol_IV_kappa"/>
    <property type="match status" value="1"/>
</dbReference>
<dbReference type="InterPro" id="IPR022880">
    <property type="entry name" value="DNApol_IV"/>
</dbReference>
<organism evidence="15 16">
    <name type="scientific">Ilumatobacter coccineus</name>
    <dbReference type="NCBI Taxonomy" id="467094"/>
    <lineage>
        <taxon>Bacteria</taxon>
        <taxon>Bacillati</taxon>
        <taxon>Actinomycetota</taxon>
        <taxon>Acidimicrobiia</taxon>
        <taxon>Acidimicrobiales</taxon>
        <taxon>Ilumatobacteraceae</taxon>
        <taxon>Ilumatobacter</taxon>
    </lineage>
</organism>
<dbReference type="SUPFAM" id="SSF100879">
    <property type="entry name" value="Lesion bypass DNA polymerase (Y-family), little finger domain"/>
    <property type="match status" value="1"/>
</dbReference>
<evidence type="ECO:0000313" key="16">
    <source>
        <dbReference type="Proteomes" id="UP000230914"/>
    </source>
</evidence>
<reference evidence="15 16" key="1">
    <citation type="submission" date="2017-10" db="EMBL/GenBank/DDBJ databases">
        <title>Novel microbial diversity and functional potential in the marine mammal oral microbiome.</title>
        <authorList>
            <person name="Dudek N.K."/>
            <person name="Sun C.L."/>
            <person name="Burstein D."/>
            <person name="Kantor R.S."/>
            <person name="Aliaga Goltsman D.S."/>
            <person name="Bik E.M."/>
            <person name="Thomas B.C."/>
            <person name="Banfield J.F."/>
            <person name="Relman D.A."/>
        </authorList>
    </citation>
    <scope>NUCLEOTIDE SEQUENCE [LARGE SCALE GENOMIC DNA]</scope>
    <source>
        <strain evidence="15">DOLJORAL78_61_10</strain>
    </source>
</reference>
<gene>
    <name evidence="13" type="primary">dinB</name>
    <name evidence="15" type="ORF">CSA55_02335</name>
</gene>
<proteinExistence type="inferred from homology"/>
<dbReference type="SUPFAM" id="SSF56672">
    <property type="entry name" value="DNA/RNA polymerases"/>
    <property type="match status" value="1"/>
</dbReference>
<comment type="catalytic activity">
    <reaction evidence="12 13">
        <text>DNA(n) + a 2'-deoxyribonucleoside 5'-triphosphate = DNA(n+1) + diphosphate</text>
        <dbReference type="Rhea" id="RHEA:22508"/>
        <dbReference type="Rhea" id="RHEA-COMP:17339"/>
        <dbReference type="Rhea" id="RHEA-COMP:17340"/>
        <dbReference type="ChEBI" id="CHEBI:33019"/>
        <dbReference type="ChEBI" id="CHEBI:61560"/>
        <dbReference type="ChEBI" id="CHEBI:173112"/>
        <dbReference type="EC" id="2.7.7.7"/>
    </reaction>
</comment>
<evidence type="ECO:0000256" key="8">
    <source>
        <dbReference type="ARBA" id="ARBA00022842"/>
    </source>
</evidence>
<dbReference type="EC" id="2.7.7.7" evidence="13"/>
<sequence>MDAFFVSVELRRRPELVGRPVVVGGTGRRGVVAAASYEARRYGVHSALPSAVARRRCPSAVFLPGDYELYADVSRQVRAVFETYTPLVEPLSLDEAFLDVSGSRRLFGDGVEIAHQIRRDIAESVELACSVGVAPNKFLAKMASVEAKPRATSTGVQPGKGIMVIEPGTELDFLHPLPVKRLWGVGPATLVKLERLGIVTIGDLAALDERVIIRALGRAHGRHLSALSRGIDHRPVSTGGGAKSISHEETYADDLVDGDQVAHQLVRLADGVASRLRRAGVAGRSLTLKVRYSGFHTITRSITLDDPADTTEVIVAALAPFLDDLDISVGIRLIGVAASQLVEPTHQLSLFEDDTSSTTATTVDEIRDRFGPDSIGPASAVTRAGLKVVRRGAQQWGPDQPGERPDG</sequence>
<comment type="function">
    <text evidence="11 13">Poorly processive, error-prone DNA polymerase involved in untargeted mutagenesis. Copies undamaged DNA at stalled replication forks, which arise in vivo from mismatched or misaligned primer ends. These misaligned primers can be extended by PolIV. Exhibits no 3'-5' exonuclease (proofreading) activity. May be involved in translesional synthesis, in conjunction with the beta clamp from PolIII.</text>
</comment>
<keyword evidence="10 13" id="KW-0234">DNA repair</keyword>
<dbReference type="PANTHER" id="PTHR11076">
    <property type="entry name" value="DNA REPAIR POLYMERASE UMUC / TRANSFERASE FAMILY MEMBER"/>
    <property type="match status" value="1"/>
</dbReference>
<evidence type="ECO:0000259" key="14">
    <source>
        <dbReference type="PROSITE" id="PS50173"/>
    </source>
</evidence>
<evidence type="ECO:0000256" key="11">
    <source>
        <dbReference type="ARBA" id="ARBA00025589"/>
    </source>
</evidence>
<dbReference type="Gene3D" id="3.40.1170.60">
    <property type="match status" value="1"/>
</dbReference>
<dbReference type="NCBIfam" id="NF002677">
    <property type="entry name" value="PRK02406.1"/>
    <property type="match status" value="1"/>
</dbReference>
<dbReference type="Pfam" id="PF11799">
    <property type="entry name" value="IMS_C"/>
    <property type="match status" value="1"/>
</dbReference>
<dbReference type="FunFam" id="3.30.1490.100:FF:000004">
    <property type="entry name" value="DNA polymerase IV"/>
    <property type="match status" value="1"/>
</dbReference>
<comment type="caution">
    <text evidence="15">The sequence shown here is derived from an EMBL/GenBank/DDBJ whole genome shotgun (WGS) entry which is preliminary data.</text>
</comment>
<dbReference type="Gene3D" id="3.30.70.270">
    <property type="match status" value="1"/>
</dbReference>
<dbReference type="InterPro" id="IPR001126">
    <property type="entry name" value="UmuC"/>
</dbReference>
<protein>
    <recommendedName>
        <fullName evidence="13">DNA polymerase IV</fullName>
        <shortName evidence="13">Pol IV</shortName>
        <ecNumber evidence="13">2.7.7.7</ecNumber>
    </recommendedName>
</protein>
<keyword evidence="9 13" id="KW-0239">DNA-directed DNA polymerase</keyword>
<keyword evidence="3 13" id="KW-0808">Transferase</keyword>
<dbReference type="PROSITE" id="PS50173">
    <property type="entry name" value="UMUC"/>
    <property type="match status" value="1"/>
</dbReference>
<dbReference type="GO" id="GO:0006261">
    <property type="term" value="P:DNA-templated DNA replication"/>
    <property type="evidence" value="ECO:0007669"/>
    <property type="project" value="UniProtKB-UniRule"/>
</dbReference>
<accession>A0A2G6KBP2</accession>
<keyword evidence="6 13" id="KW-0479">Metal-binding</keyword>
<evidence type="ECO:0000256" key="3">
    <source>
        <dbReference type="ARBA" id="ARBA00022679"/>
    </source>
</evidence>
<keyword evidence="7 13" id="KW-0227">DNA damage</keyword>
<dbReference type="GO" id="GO:0042276">
    <property type="term" value="P:error-prone translesion synthesis"/>
    <property type="evidence" value="ECO:0007669"/>
    <property type="project" value="TreeGrafter"/>
</dbReference>
<dbReference type="GO" id="GO:0003684">
    <property type="term" value="F:damaged DNA binding"/>
    <property type="evidence" value="ECO:0007669"/>
    <property type="project" value="InterPro"/>
</dbReference>
<dbReference type="GO" id="GO:0009432">
    <property type="term" value="P:SOS response"/>
    <property type="evidence" value="ECO:0007669"/>
    <property type="project" value="TreeGrafter"/>
</dbReference>
<dbReference type="Gene3D" id="3.30.1490.100">
    <property type="entry name" value="DNA polymerase, Y-family, little finger domain"/>
    <property type="match status" value="1"/>
</dbReference>
<dbReference type="InterPro" id="IPR050116">
    <property type="entry name" value="DNA_polymerase-Y"/>
</dbReference>
<comment type="similarity">
    <text evidence="1 13">Belongs to the DNA polymerase type-Y family.</text>
</comment>
<feature type="domain" description="UmuC" evidence="14">
    <location>
        <begin position="1"/>
        <end position="186"/>
    </location>
</feature>
<dbReference type="InterPro" id="IPR024728">
    <property type="entry name" value="PolY_HhH_motif"/>
</dbReference>
<keyword evidence="8 13" id="KW-0460">Magnesium</keyword>
<evidence type="ECO:0000256" key="1">
    <source>
        <dbReference type="ARBA" id="ARBA00010945"/>
    </source>
</evidence>
<dbReference type="Proteomes" id="UP000230914">
    <property type="component" value="Unassembled WGS sequence"/>
</dbReference>
<name>A0A2G6KBP2_9ACTN</name>
<dbReference type="Pfam" id="PF00817">
    <property type="entry name" value="IMS"/>
    <property type="match status" value="1"/>
</dbReference>
<keyword evidence="13" id="KW-0238">DNA-binding</keyword>
<dbReference type="AlphaFoldDB" id="A0A2G6KBP2"/>
<evidence type="ECO:0000256" key="10">
    <source>
        <dbReference type="ARBA" id="ARBA00023204"/>
    </source>
</evidence>
<dbReference type="HAMAP" id="MF_01113">
    <property type="entry name" value="DNApol_IV"/>
    <property type="match status" value="1"/>
</dbReference>
<dbReference type="InterPro" id="IPR036775">
    <property type="entry name" value="DNA_pol_Y-fam_lit_finger_sf"/>
</dbReference>
<dbReference type="GO" id="GO:0005829">
    <property type="term" value="C:cytosol"/>
    <property type="evidence" value="ECO:0007669"/>
    <property type="project" value="TreeGrafter"/>
</dbReference>
<comment type="subunit">
    <text evidence="13">Monomer.</text>
</comment>
<dbReference type="PANTHER" id="PTHR11076:SF33">
    <property type="entry name" value="DNA POLYMERASE KAPPA"/>
    <property type="match status" value="1"/>
</dbReference>
<evidence type="ECO:0000256" key="6">
    <source>
        <dbReference type="ARBA" id="ARBA00022723"/>
    </source>
</evidence>
<keyword evidence="2 13" id="KW-0515">Mutator protein</keyword>
<feature type="site" description="Substrate discrimination" evidence="13">
    <location>
        <position position="5"/>
    </location>
</feature>
<dbReference type="Gene3D" id="1.10.150.20">
    <property type="entry name" value="5' to 3' exonuclease, C-terminal subdomain"/>
    <property type="match status" value="1"/>
</dbReference>
<comment type="cofactor">
    <cofactor evidence="13">
        <name>Mg(2+)</name>
        <dbReference type="ChEBI" id="CHEBI:18420"/>
    </cofactor>
    <text evidence="13">Binds 2 magnesium ions per subunit.</text>
</comment>
<evidence type="ECO:0000313" key="15">
    <source>
        <dbReference type="EMBL" id="PIE33091.1"/>
    </source>
</evidence>
<dbReference type="EMBL" id="PDSL01000038">
    <property type="protein sequence ID" value="PIE33091.1"/>
    <property type="molecule type" value="Genomic_DNA"/>
</dbReference>